<dbReference type="EMBL" id="JANBPK010001261">
    <property type="protein sequence ID" value="KAJ2923966.1"/>
    <property type="molecule type" value="Genomic_DNA"/>
</dbReference>
<gene>
    <name evidence="2" type="ORF">H1R20_g13128</name>
</gene>
<comment type="caution">
    <text evidence="2">The sequence shown here is derived from an EMBL/GenBank/DDBJ whole genome shotgun (WGS) entry which is preliminary data.</text>
</comment>
<feature type="non-terminal residue" evidence="2">
    <location>
        <position position="60"/>
    </location>
</feature>
<keyword evidence="3" id="KW-1185">Reference proteome</keyword>
<accession>A0A9W8IV88</accession>
<evidence type="ECO:0000256" key="1">
    <source>
        <dbReference type="SAM" id="MobiDB-lite"/>
    </source>
</evidence>
<organism evidence="2 3">
    <name type="scientific">Candolleomyces eurysporus</name>
    <dbReference type="NCBI Taxonomy" id="2828524"/>
    <lineage>
        <taxon>Eukaryota</taxon>
        <taxon>Fungi</taxon>
        <taxon>Dikarya</taxon>
        <taxon>Basidiomycota</taxon>
        <taxon>Agaricomycotina</taxon>
        <taxon>Agaricomycetes</taxon>
        <taxon>Agaricomycetidae</taxon>
        <taxon>Agaricales</taxon>
        <taxon>Agaricineae</taxon>
        <taxon>Psathyrellaceae</taxon>
        <taxon>Candolleomyces</taxon>
    </lineage>
</organism>
<name>A0A9W8IV88_9AGAR</name>
<reference evidence="2" key="1">
    <citation type="submission" date="2022-06" db="EMBL/GenBank/DDBJ databases">
        <title>Genome Sequence of Candolleomyces eurysporus.</title>
        <authorList>
            <person name="Buettner E."/>
        </authorList>
    </citation>
    <scope>NUCLEOTIDE SEQUENCE</scope>
    <source>
        <strain evidence="2">VTCC 930004</strain>
    </source>
</reference>
<protein>
    <submittedName>
        <fullName evidence="2">Uncharacterized protein</fullName>
    </submittedName>
</protein>
<dbReference type="Proteomes" id="UP001140091">
    <property type="component" value="Unassembled WGS sequence"/>
</dbReference>
<proteinExistence type="predicted"/>
<evidence type="ECO:0000313" key="3">
    <source>
        <dbReference type="Proteomes" id="UP001140091"/>
    </source>
</evidence>
<evidence type="ECO:0000313" key="2">
    <source>
        <dbReference type="EMBL" id="KAJ2923966.1"/>
    </source>
</evidence>
<dbReference type="AlphaFoldDB" id="A0A9W8IV88"/>
<feature type="region of interest" description="Disordered" evidence="1">
    <location>
        <begin position="37"/>
        <end position="60"/>
    </location>
</feature>
<sequence>MTISTYNQSVAYLNPQLQVFCTNTPFSNLPVNPLLIPPKVPDNKNNNTDSKNNDQEIDIE</sequence>